<evidence type="ECO:0000256" key="2">
    <source>
        <dbReference type="ARBA" id="ARBA00004533"/>
    </source>
</evidence>
<proteinExistence type="predicted"/>
<dbReference type="AlphaFoldDB" id="B5ECZ1"/>
<dbReference type="KEGG" id="gbm:Gbem_3616"/>
<dbReference type="InterPro" id="IPR004358">
    <property type="entry name" value="Sig_transdc_His_kin-like_C"/>
</dbReference>
<dbReference type="OrthoDB" id="9815202at2"/>
<keyword evidence="9" id="KW-0547">Nucleotide-binding</keyword>
<evidence type="ECO:0000313" key="19">
    <source>
        <dbReference type="EMBL" id="ACH40608.1"/>
    </source>
</evidence>
<dbReference type="InterPro" id="IPR006290">
    <property type="entry name" value="CztS_silS_copS"/>
</dbReference>
<dbReference type="STRING" id="404380.Gbem_3616"/>
<dbReference type="GO" id="GO:0005886">
    <property type="term" value="C:plasma membrane"/>
    <property type="evidence" value="ECO:0007669"/>
    <property type="project" value="UniProtKB-SubCell"/>
</dbReference>
<keyword evidence="12 16" id="KW-1133">Transmembrane helix</keyword>
<dbReference type="SMART" id="SM00388">
    <property type="entry name" value="HisKA"/>
    <property type="match status" value="1"/>
</dbReference>
<dbReference type="PROSITE" id="PS50885">
    <property type="entry name" value="HAMP"/>
    <property type="match status" value="1"/>
</dbReference>
<feature type="domain" description="HAMP" evidence="18">
    <location>
        <begin position="195"/>
        <end position="249"/>
    </location>
</feature>
<dbReference type="InterPro" id="IPR003661">
    <property type="entry name" value="HisK_dim/P_dom"/>
</dbReference>
<dbReference type="PANTHER" id="PTHR45436">
    <property type="entry name" value="SENSOR HISTIDINE KINASE YKOH"/>
    <property type="match status" value="1"/>
</dbReference>
<evidence type="ECO:0000256" key="1">
    <source>
        <dbReference type="ARBA" id="ARBA00000085"/>
    </source>
</evidence>
<keyword evidence="14 16" id="KW-0472">Membrane</keyword>
<evidence type="ECO:0000256" key="12">
    <source>
        <dbReference type="ARBA" id="ARBA00022989"/>
    </source>
</evidence>
<sequence length="489" mass="53679">MSSTRPPEPRRSTSITARLVAFYLISTLLILLCTNWFQFKALSKDLNYEDNDFVLERINSLRDIVARHPDALRDQIPIDRPGQPVRHLVRIQDAEGRTLLESPQMSELAVGLFPPAVTAQENIGRSAKYRASNHRRYLLNAAWAGKEGDPHFRLLQVALDITNEDALISKYLLRTVAAVAIGLLLAAGLGVLIARRGLRPLQEMAAKVARITEADLHQRVGTTTSWPNELDQLTAALDAMLARLEESFARLSEFSANLAHELRTPINNLRGEAEVALSRARSEEEYRRIIESSIEEYERLARMVGDILFLARPDRAHEKRLIDARQALETLAEYYSNVAEEQQTSISVEGSGDICVDPNLFQRAVGNLISNALHYTPKSGRISLKIDHKEDGSVAISVADNGMGVDEAELPRVFDRFYRSPQARLVYNQGSGLGLAIVRSIMTLHGGSVSVASAPGIGTTVTLSFAPPPPGAVAEQVPPSLDGRGTGGG</sequence>
<evidence type="ECO:0000313" key="20">
    <source>
        <dbReference type="Proteomes" id="UP000008825"/>
    </source>
</evidence>
<evidence type="ECO:0000256" key="3">
    <source>
        <dbReference type="ARBA" id="ARBA00012438"/>
    </source>
</evidence>
<dbReference type="PANTHER" id="PTHR45436:SF3">
    <property type="entry name" value="SENSOR HISTIDINE KINASE HPRS"/>
    <property type="match status" value="1"/>
</dbReference>
<dbReference type="Gene3D" id="1.10.287.130">
    <property type="match status" value="1"/>
</dbReference>
<reference evidence="19" key="3">
    <citation type="submission" date="2012-10" db="EMBL/GenBank/DDBJ databases">
        <authorList>
            <person name="Aklujkar M."/>
            <person name="Young N.D."/>
            <person name="Brown P."/>
            <person name="Holmes D."/>
            <person name="Chavan M."/>
            <person name="Risso C."/>
            <person name="Kiss H.E."/>
            <person name="Han C.S."/>
            <person name="Land M.L."/>
            <person name="Lovley D.R."/>
        </authorList>
    </citation>
    <scope>NUCLEOTIDE SEQUENCE</scope>
    <source>
        <strain>Bem</strain>
    </source>
</reference>
<feature type="region of interest" description="Disordered" evidence="15">
    <location>
        <begin position="468"/>
        <end position="489"/>
    </location>
</feature>
<keyword evidence="20" id="KW-1185">Reference proteome</keyword>
<dbReference type="HOGENOM" id="CLU_000445_89_6_7"/>
<dbReference type="PRINTS" id="PR00344">
    <property type="entry name" value="BCTRLSENSOR"/>
</dbReference>
<dbReference type="EC" id="2.7.13.3" evidence="3"/>
<keyword evidence="10 19" id="KW-0418">Kinase</keyword>
<evidence type="ECO:0000256" key="13">
    <source>
        <dbReference type="ARBA" id="ARBA00023012"/>
    </source>
</evidence>
<dbReference type="SUPFAM" id="SSF47384">
    <property type="entry name" value="Homodimeric domain of signal transducing histidine kinase"/>
    <property type="match status" value="1"/>
</dbReference>
<reference evidence="19" key="2">
    <citation type="journal article" date="2010" name="BMC Genomics">
        <title>The genome of Geobacter bemidjiensis, exemplar for the subsurface clade of Geobacter species that predominate in Fe(III)-reducing subsurface environments.</title>
        <authorList>
            <person name="Aklujkar M."/>
            <person name="Young N.D."/>
            <person name="Holmes D."/>
            <person name="Chavan M."/>
            <person name="Risso C."/>
            <person name="Kiss H.E."/>
            <person name="Han C.S."/>
            <person name="Land M.L."/>
            <person name="Lovley D.R."/>
        </authorList>
    </citation>
    <scope>NUCLEOTIDE SEQUENCE [LARGE SCALE GENOMIC DNA]</scope>
    <source>
        <strain evidence="19">Bem</strain>
    </source>
</reference>
<dbReference type="InterPro" id="IPR036097">
    <property type="entry name" value="HisK_dim/P_sf"/>
</dbReference>
<dbReference type="CDD" id="cd00082">
    <property type="entry name" value="HisKA"/>
    <property type="match status" value="1"/>
</dbReference>
<dbReference type="SUPFAM" id="SSF158472">
    <property type="entry name" value="HAMP domain-like"/>
    <property type="match status" value="1"/>
</dbReference>
<evidence type="ECO:0000256" key="7">
    <source>
        <dbReference type="ARBA" id="ARBA00022679"/>
    </source>
</evidence>
<dbReference type="Pfam" id="PF00672">
    <property type="entry name" value="HAMP"/>
    <property type="match status" value="1"/>
</dbReference>
<reference evidence="19" key="1">
    <citation type="submission" date="2008-07" db="EMBL/GenBank/DDBJ databases">
        <title>Complete sequence of Geobacter bemidjiensis BEM.</title>
        <authorList>
            <consortium name="US DOE Joint Genome Institute"/>
            <person name="Lucas S."/>
            <person name="Copeland A."/>
            <person name="Lapidus A."/>
            <person name="Glavina del Rio T."/>
            <person name="Dalin E."/>
            <person name="Tice H."/>
            <person name="Bruce D."/>
            <person name="Goodwin L."/>
            <person name="Pitluck S."/>
            <person name="Kiss H."/>
            <person name="Brettin T."/>
            <person name="Detter J.C."/>
            <person name="Han C."/>
            <person name="Kuske C.R."/>
            <person name="Schmutz J."/>
            <person name="Larimer F."/>
            <person name="Land M."/>
            <person name="Hauser L."/>
            <person name="Kyrpides N."/>
            <person name="Lykidis A."/>
            <person name="Lovley D."/>
            <person name="Richardson P."/>
        </authorList>
    </citation>
    <scope>NUCLEOTIDE SEQUENCE [LARGE SCALE GENOMIC DNA]</scope>
    <source>
        <strain evidence="19">Bem</strain>
    </source>
</reference>
<evidence type="ECO:0000256" key="15">
    <source>
        <dbReference type="SAM" id="MobiDB-lite"/>
    </source>
</evidence>
<keyword evidence="4" id="KW-1003">Cell membrane</keyword>
<keyword evidence="11" id="KW-0067">ATP-binding</keyword>
<dbReference type="CDD" id="cd06225">
    <property type="entry name" value="HAMP"/>
    <property type="match status" value="1"/>
</dbReference>
<dbReference type="PROSITE" id="PS50109">
    <property type="entry name" value="HIS_KIN"/>
    <property type="match status" value="1"/>
</dbReference>
<dbReference type="Proteomes" id="UP000008825">
    <property type="component" value="Chromosome"/>
</dbReference>
<dbReference type="InterPro" id="IPR050428">
    <property type="entry name" value="TCS_sensor_his_kinase"/>
</dbReference>
<dbReference type="InterPro" id="IPR036890">
    <property type="entry name" value="HATPase_C_sf"/>
</dbReference>
<evidence type="ECO:0000256" key="9">
    <source>
        <dbReference type="ARBA" id="ARBA00022741"/>
    </source>
</evidence>
<gene>
    <name evidence="19" type="ordered locus">Gbem_3616</name>
</gene>
<dbReference type="NCBIfam" id="TIGR01386">
    <property type="entry name" value="cztS_silS_copS"/>
    <property type="match status" value="1"/>
</dbReference>
<evidence type="ECO:0000256" key="6">
    <source>
        <dbReference type="ARBA" id="ARBA00022553"/>
    </source>
</evidence>
<evidence type="ECO:0000259" key="18">
    <source>
        <dbReference type="PROSITE" id="PS50885"/>
    </source>
</evidence>
<dbReference type="Gene3D" id="6.10.340.10">
    <property type="match status" value="1"/>
</dbReference>
<evidence type="ECO:0000256" key="10">
    <source>
        <dbReference type="ARBA" id="ARBA00022777"/>
    </source>
</evidence>
<dbReference type="InterPro" id="IPR003594">
    <property type="entry name" value="HATPase_dom"/>
</dbReference>
<dbReference type="GO" id="GO:0000155">
    <property type="term" value="F:phosphorelay sensor kinase activity"/>
    <property type="evidence" value="ECO:0007669"/>
    <property type="project" value="InterPro"/>
</dbReference>
<dbReference type="Gene3D" id="3.30.565.10">
    <property type="entry name" value="Histidine kinase-like ATPase, C-terminal domain"/>
    <property type="match status" value="1"/>
</dbReference>
<evidence type="ECO:0000256" key="16">
    <source>
        <dbReference type="SAM" id="Phobius"/>
    </source>
</evidence>
<evidence type="ECO:0000256" key="5">
    <source>
        <dbReference type="ARBA" id="ARBA00022519"/>
    </source>
</evidence>
<dbReference type="Pfam" id="PF02518">
    <property type="entry name" value="HATPase_c"/>
    <property type="match status" value="1"/>
</dbReference>
<dbReference type="InterPro" id="IPR005467">
    <property type="entry name" value="His_kinase_dom"/>
</dbReference>
<feature type="transmembrane region" description="Helical" evidence="16">
    <location>
        <begin position="20"/>
        <end position="39"/>
    </location>
</feature>
<protein>
    <recommendedName>
        <fullName evidence="3">histidine kinase</fullName>
        <ecNumber evidence="3">2.7.13.3</ecNumber>
    </recommendedName>
</protein>
<dbReference type="CDD" id="cd00075">
    <property type="entry name" value="HATPase"/>
    <property type="match status" value="1"/>
</dbReference>
<dbReference type="SMART" id="SM00304">
    <property type="entry name" value="HAMP"/>
    <property type="match status" value="1"/>
</dbReference>
<feature type="domain" description="Histidine kinase" evidence="17">
    <location>
        <begin position="257"/>
        <end position="469"/>
    </location>
</feature>
<dbReference type="eggNOG" id="COG2205">
    <property type="taxonomic scope" value="Bacteria"/>
</dbReference>
<comment type="subcellular location">
    <subcellularLocation>
        <location evidence="2">Cell inner membrane</location>
    </subcellularLocation>
</comment>
<dbReference type="InterPro" id="IPR003660">
    <property type="entry name" value="HAMP_dom"/>
</dbReference>
<dbReference type="RefSeq" id="WP_012532045.1">
    <property type="nucleotide sequence ID" value="NC_011146.1"/>
</dbReference>
<accession>B5ECZ1</accession>
<dbReference type="SMART" id="SM00387">
    <property type="entry name" value="HATPase_c"/>
    <property type="match status" value="1"/>
</dbReference>
<organism evidence="19 20">
    <name type="scientific">Citrifermentans bemidjiense (strain ATCC BAA-1014 / DSM 16622 / JCM 12645 / Bem)</name>
    <name type="common">Geobacter bemidjiensis</name>
    <dbReference type="NCBI Taxonomy" id="404380"/>
    <lineage>
        <taxon>Bacteria</taxon>
        <taxon>Pseudomonadati</taxon>
        <taxon>Thermodesulfobacteriota</taxon>
        <taxon>Desulfuromonadia</taxon>
        <taxon>Geobacterales</taxon>
        <taxon>Geobacteraceae</taxon>
        <taxon>Citrifermentans</taxon>
    </lineage>
</organism>
<dbReference type="GO" id="GO:0005524">
    <property type="term" value="F:ATP binding"/>
    <property type="evidence" value="ECO:0007669"/>
    <property type="project" value="UniProtKB-KW"/>
</dbReference>
<comment type="catalytic activity">
    <reaction evidence="1">
        <text>ATP + protein L-histidine = ADP + protein N-phospho-L-histidine.</text>
        <dbReference type="EC" id="2.7.13.3"/>
    </reaction>
</comment>
<dbReference type="SUPFAM" id="SSF55874">
    <property type="entry name" value="ATPase domain of HSP90 chaperone/DNA topoisomerase II/histidine kinase"/>
    <property type="match status" value="1"/>
</dbReference>
<keyword evidence="5" id="KW-0997">Cell inner membrane</keyword>
<evidence type="ECO:0000259" key="17">
    <source>
        <dbReference type="PROSITE" id="PS50109"/>
    </source>
</evidence>
<dbReference type="FunFam" id="3.30.565.10:FF:000006">
    <property type="entry name" value="Sensor histidine kinase WalK"/>
    <property type="match status" value="1"/>
</dbReference>
<keyword evidence="7" id="KW-0808">Transferase</keyword>
<name>B5ECZ1_CITBB</name>
<evidence type="ECO:0000256" key="11">
    <source>
        <dbReference type="ARBA" id="ARBA00022840"/>
    </source>
</evidence>
<keyword evidence="6" id="KW-0597">Phosphoprotein</keyword>
<dbReference type="Pfam" id="PF00512">
    <property type="entry name" value="HisKA"/>
    <property type="match status" value="1"/>
</dbReference>
<keyword evidence="13" id="KW-0902">Two-component regulatory system</keyword>
<evidence type="ECO:0000256" key="4">
    <source>
        <dbReference type="ARBA" id="ARBA00022475"/>
    </source>
</evidence>
<evidence type="ECO:0000256" key="14">
    <source>
        <dbReference type="ARBA" id="ARBA00023136"/>
    </source>
</evidence>
<keyword evidence="8 16" id="KW-0812">Transmembrane</keyword>
<dbReference type="EMBL" id="CP001124">
    <property type="protein sequence ID" value="ACH40608.1"/>
    <property type="molecule type" value="Genomic_DNA"/>
</dbReference>
<dbReference type="FunFam" id="1.10.287.130:FF:000001">
    <property type="entry name" value="Two-component sensor histidine kinase"/>
    <property type="match status" value="1"/>
</dbReference>
<evidence type="ECO:0000256" key="8">
    <source>
        <dbReference type="ARBA" id="ARBA00022692"/>
    </source>
</evidence>
<feature type="transmembrane region" description="Helical" evidence="16">
    <location>
        <begin position="171"/>
        <end position="194"/>
    </location>
</feature>